<feature type="domain" description="Aminotransferase class V" evidence="2">
    <location>
        <begin position="1"/>
        <end position="358"/>
    </location>
</feature>
<name>U4U6Q8_DENPD</name>
<dbReference type="Pfam" id="PF00266">
    <property type="entry name" value="Aminotran_5"/>
    <property type="match status" value="1"/>
</dbReference>
<protein>
    <recommendedName>
        <fullName evidence="2">Aminotransferase class V domain-containing protein</fullName>
    </recommendedName>
</protein>
<sequence length="720" mass="80886">VFCDYAASGRSLQFIEEYILREVLPTYGNTHFTTSISSLQTTVFRQETREIIRTAVNASDEDAVIFCGHGCIDALNKLIWALDIRETPVIFTGPSEHRENLILWEKTGAKIVRIAETKDGFLDLTQLEYQLKLHQNCDRQLIGSFSLASSVTGILYDDVACTILLHQYGALSFWDYNIGAPNVYIDMNPSVQGVADNNLANKDAIYFSGHKFVGGVQTPGILIAKKQIFRRVNACEPDGFFASNEREKGFELQEEGNCAAVVESIRFGLIMQLKETVSATNIQQRQEKINKQMLQHIRTIPEIILLGNTSPNLKRLSVFSFLVRHPRGTFLHHNFVCAVLNDVFGIQARAGCPCSGAYAQELLGIDEILADQYENIILEDRRLSSLNLGVDNSTLELLRPGFTRISLPYFVNDAELAFVMEAVKMVATEGWKLLPQYIVDLETAEWRHHTNAVQRDRKWLSSIRYVEGKMTMIERRISGPGLFPQSHSECLQTARNLFNRARKTAIRLPYHDQGISFDGRGEKLRWFMLQNEAQALLTSNAQTVKQKVPFDPGFYMTARKTEKHTEEIPHTSTSIPQSHNLPNSGGGSPRHYSLPSLDDPKVLTCSSPVPYFLQDVNGLYYPQISQQTVNFAVGESVNSTNLHLQQQNFARDRCFSLGHPNVSPPVLSPQTRVSLGISAFRQRQLSCSSQTDFHSSDSDANLSPTHSLNMLSTSSFDCCQ</sequence>
<organism evidence="3 4">
    <name type="scientific">Dendroctonus ponderosae</name>
    <name type="common">Mountain pine beetle</name>
    <dbReference type="NCBI Taxonomy" id="77166"/>
    <lineage>
        <taxon>Eukaryota</taxon>
        <taxon>Metazoa</taxon>
        <taxon>Ecdysozoa</taxon>
        <taxon>Arthropoda</taxon>
        <taxon>Hexapoda</taxon>
        <taxon>Insecta</taxon>
        <taxon>Pterygota</taxon>
        <taxon>Neoptera</taxon>
        <taxon>Endopterygota</taxon>
        <taxon>Coleoptera</taxon>
        <taxon>Polyphaga</taxon>
        <taxon>Cucujiformia</taxon>
        <taxon>Curculionidae</taxon>
        <taxon>Scolytinae</taxon>
        <taxon>Dendroctonus</taxon>
    </lineage>
</organism>
<feature type="non-terminal residue" evidence="3">
    <location>
        <position position="720"/>
    </location>
</feature>
<evidence type="ECO:0000256" key="1">
    <source>
        <dbReference type="SAM" id="MobiDB-lite"/>
    </source>
</evidence>
<dbReference type="InterPro" id="IPR015422">
    <property type="entry name" value="PyrdxlP-dep_Trfase_small"/>
</dbReference>
<dbReference type="STRING" id="77166.U4U6Q8"/>
<dbReference type="PANTHER" id="PTHR43686">
    <property type="entry name" value="SULFURTRANSFERASE-RELATED"/>
    <property type="match status" value="1"/>
</dbReference>
<proteinExistence type="predicted"/>
<dbReference type="InterPro" id="IPR000192">
    <property type="entry name" value="Aminotrans_V_dom"/>
</dbReference>
<reference evidence="3 4" key="1">
    <citation type="journal article" date="2013" name="Genome Biol.">
        <title>Draft genome of the mountain pine beetle, Dendroctonus ponderosae Hopkins, a major forest pest.</title>
        <authorList>
            <person name="Keeling C.I."/>
            <person name="Yuen M.M."/>
            <person name="Liao N.Y."/>
            <person name="Docking T.R."/>
            <person name="Chan S.K."/>
            <person name="Taylor G.A."/>
            <person name="Palmquist D.L."/>
            <person name="Jackman S.D."/>
            <person name="Nguyen A."/>
            <person name="Li M."/>
            <person name="Henderson H."/>
            <person name="Janes J.K."/>
            <person name="Zhao Y."/>
            <person name="Pandoh P."/>
            <person name="Moore R."/>
            <person name="Sperling F.A."/>
            <person name="Huber D.P."/>
            <person name="Birol I."/>
            <person name="Jones S.J."/>
            <person name="Bohlmann J."/>
        </authorList>
    </citation>
    <scope>NUCLEOTIDE SEQUENCE</scope>
</reference>
<dbReference type="Proteomes" id="UP000030742">
    <property type="component" value="Unassembled WGS sequence"/>
</dbReference>
<dbReference type="InterPro" id="IPR015421">
    <property type="entry name" value="PyrdxlP-dep_Trfase_major"/>
</dbReference>
<dbReference type="PANTHER" id="PTHR43686:SF1">
    <property type="entry name" value="AMINOTRAN_5 DOMAIN-CONTAINING PROTEIN"/>
    <property type="match status" value="1"/>
</dbReference>
<evidence type="ECO:0000313" key="4">
    <source>
        <dbReference type="Proteomes" id="UP000030742"/>
    </source>
</evidence>
<dbReference type="OrthoDB" id="420046at2759"/>
<dbReference type="SUPFAM" id="SSF53383">
    <property type="entry name" value="PLP-dependent transferases"/>
    <property type="match status" value="1"/>
</dbReference>
<dbReference type="GO" id="GO:0016740">
    <property type="term" value="F:transferase activity"/>
    <property type="evidence" value="ECO:0007669"/>
    <property type="project" value="UniProtKB-ARBA"/>
</dbReference>
<evidence type="ECO:0000259" key="2">
    <source>
        <dbReference type="Pfam" id="PF00266"/>
    </source>
</evidence>
<dbReference type="AlphaFoldDB" id="U4U6Q8"/>
<accession>U4U6Q8</accession>
<feature type="non-terminal residue" evidence="3">
    <location>
        <position position="1"/>
    </location>
</feature>
<dbReference type="Gene3D" id="3.40.640.10">
    <property type="entry name" value="Type I PLP-dependent aspartate aminotransferase-like (Major domain)"/>
    <property type="match status" value="1"/>
</dbReference>
<evidence type="ECO:0000313" key="3">
    <source>
        <dbReference type="EMBL" id="ERL86296.1"/>
    </source>
</evidence>
<feature type="region of interest" description="Disordered" evidence="1">
    <location>
        <begin position="561"/>
        <end position="595"/>
    </location>
</feature>
<feature type="compositionally biased region" description="Polar residues" evidence="1">
    <location>
        <begin position="570"/>
        <end position="583"/>
    </location>
</feature>
<dbReference type="Gene3D" id="3.90.1150.10">
    <property type="entry name" value="Aspartate Aminotransferase, domain 1"/>
    <property type="match status" value="1"/>
</dbReference>
<dbReference type="EMBL" id="KB631806">
    <property type="protein sequence ID" value="ERL86296.1"/>
    <property type="molecule type" value="Genomic_DNA"/>
</dbReference>
<gene>
    <name evidence="3" type="ORF">D910_03704</name>
</gene>
<dbReference type="InterPro" id="IPR015424">
    <property type="entry name" value="PyrdxlP-dep_Trfase"/>
</dbReference>